<dbReference type="SUPFAM" id="SSF49265">
    <property type="entry name" value="Fibronectin type III"/>
    <property type="match status" value="1"/>
</dbReference>
<dbReference type="SUPFAM" id="SSF63829">
    <property type="entry name" value="Calcium-dependent phosphotriesterase"/>
    <property type="match status" value="1"/>
</dbReference>
<protein>
    <submittedName>
        <fullName evidence="2">Fibronectin type III domain protein</fullName>
    </submittedName>
</protein>
<evidence type="ECO:0000313" key="2">
    <source>
        <dbReference type="EMBL" id="TDN99794.1"/>
    </source>
</evidence>
<dbReference type="Proteomes" id="UP000294848">
    <property type="component" value="Unassembled WGS sequence"/>
</dbReference>
<evidence type="ECO:0000313" key="3">
    <source>
        <dbReference type="Proteomes" id="UP000294848"/>
    </source>
</evidence>
<gene>
    <name evidence="2" type="ORF">DET52_1063</name>
</gene>
<accession>A0A4R6GY81</accession>
<dbReference type="InterPro" id="IPR013783">
    <property type="entry name" value="Ig-like_fold"/>
</dbReference>
<dbReference type="OrthoDB" id="9811934at2"/>
<comment type="caution">
    <text evidence="2">The sequence shown here is derived from an EMBL/GenBank/DDBJ whole genome shotgun (WGS) entry which is preliminary data.</text>
</comment>
<evidence type="ECO:0000259" key="1">
    <source>
        <dbReference type="PROSITE" id="PS50853"/>
    </source>
</evidence>
<dbReference type="Gene3D" id="2.60.40.10">
    <property type="entry name" value="Immunoglobulins"/>
    <property type="match status" value="1"/>
</dbReference>
<name>A0A4R6GY81_9BACT</name>
<dbReference type="PROSITE" id="PS50853">
    <property type="entry name" value="FN3"/>
    <property type="match status" value="1"/>
</dbReference>
<dbReference type="AlphaFoldDB" id="A0A4R6GY81"/>
<dbReference type="CDD" id="cd00063">
    <property type="entry name" value="FN3"/>
    <property type="match status" value="1"/>
</dbReference>
<dbReference type="InterPro" id="IPR003961">
    <property type="entry name" value="FN3_dom"/>
</dbReference>
<feature type="domain" description="Fibronectin type-III" evidence="1">
    <location>
        <begin position="41"/>
        <end position="131"/>
    </location>
</feature>
<dbReference type="InterPro" id="IPR036116">
    <property type="entry name" value="FN3_sf"/>
</dbReference>
<proteinExistence type="predicted"/>
<reference evidence="2 3" key="1">
    <citation type="submission" date="2019-03" db="EMBL/GenBank/DDBJ databases">
        <title>Freshwater and sediment microbial communities from various areas in North America, analyzing microbe dynamics in response to fracking.</title>
        <authorList>
            <person name="Lamendella R."/>
        </authorList>
    </citation>
    <scope>NUCLEOTIDE SEQUENCE [LARGE SCALE GENOMIC DNA]</scope>
    <source>
        <strain evidence="2 3">114D</strain>
    </source>
</reference>
<dbReference type="SMART" id="SM00060">
    <property type="entry name" value="FN3"/>
    <property type="match status" value="1"/>
</dbReference>
<sequence>MKLYSKIIPIVTLVIVSLLHFGCTKTEYIIEEPIIGDSTNSPEEFTVSVSSVTDTKVLLNWAIPNNTDNDIMSFEIGINDSIVVYDLNVNTSSYMVEDLMPDTEYKFTVVATGQNFQKTMATVTTQTLKSLLKGIISYELGYEDYHFQIALKTSDGGYIVEGYGTINTYSTSPNDFLLKINADHSVEWLREYEEWYSSSTYSPKSLLECPDGSFLLTQNKALRKFSSKGDIMWIYEVPEEYNIGGLVSSAIDSNGDFVTVGNSDRNWPNGPIFIEYFLLKVSSHGIEQWHRYGGESAVSDPQKIYIFDQTILILGTAESTGSHSYVENHDWTNNFWRLELDTNGEEISQRLYPNEFEVEDLLQDAYFSEDGTIIFLGAYGGYLPPYGYYNTYPRALKIDKFGGVIWDQTPKLTDYYVFSSFKTYDKASNGDLLVLGSDDRGVSVNRVNSDGSASEIITLRGYSNMLCIKEDLLQNTYELISPNGYIIILNRDGYISNN</sequence>
<organism evidence="2 3">
    <name type="scientific">Sunxiuqinia elliptica</name>
    <dbReference type="NCBI Taxonomy" id="655355"/>
    <lineage>
        <taxon>Bacteria</taxon>
        <taxon>Pseudomonadati</taxon>
        <taxon>Bacteroidota</taxon>
        <taxon>Bacteroidia</taxon>
        <taxon>Marinilabiliales</taxon>
        <taxon>Prolixibacteraceae</taxon>
        <taxon>Sunxiuqinia</taxon>
    </lineage>
</organism>
<dbReference type="RefSeq" id="WP_133465362.1">
    <property type="nucleotide sequence ID" value="NZ_SNWI01000006.1"/>
</dbReference>
<dbReference type="Pfam" id="PF00041">
    <property type="entry name" value="fn3"/>
    <property type="match status" value="1"/>
</dbReference>
<dbReference type="EMBL" id="SNWI01000006">
    <property type="protein sequence ID" value="TDN99794.1"/>
    <property type="molecule type" value="Genomic_DNA"/>
</dbReference>